<keyword evidence="8" id="KW-0808">Transferase</keyword>
<keyword evidence="15 24" id="KW-1133">Transmembrane helix</keyword>
<dbReference type="FunFam" id="1.10.510.10:FF:000108">
    <property type="entry name" value="L-type lectin-domain containing receptor kinase S.4"/>
    <property type="match status" value="1"/>
</dbReference>
<keyword evidence="7" id="KW-0723">Serine/threonine-protein kinase</keyword>
<keyword evidence="11" id="KW-0430">Lectin</keyword>
<dbReference type="InterPro" id="IPR011009">
    <property type="entry name" value="Kinase-like_dom_sf"/>
</dbReference>
<dbReference type="Gene3D" id="1.10.510.10">
    <property type="entry name" value="Transferase(Phosphotransferase) domain 1"/>
    <property type="match status" value="1"/>
</dbReference>
<dbReference type="PANTHER" id="PTHR27007">
    <property type="match status" value="1"/>
</dbReference>
<reference evidence="27" key="1">
    <citation type="submission" date="2024-07" db="EMBL/GenBank/DDBJ databases">
        <title>Two chromosome-level genome assemblies of Korean endemic species Abeliophyllum distichum and Forsythia ovata (Oleaceae).</title>
        <authorList>
            <person name="Jang H."/>
        </authorList>
    </citation>
    <scope>NUCLEOTIDE SEQUENCE [LARGE SCALE GENOMIC DNA]</scope>
</reference>
<feature type="compositionally biased region" description="Low complexity" evidence="23">
    <location>
        <begin position="51"/>
        <end position="64"/>
    </location>
</feature>
<keyword evidence="9 24" id="KW-0812">Transmembrane</keyword>
<proteinExistence type="inferred from homology"/>
<dbReference type="InterPro" id="IPR001245">
    <property type="entry name" value="Ser-Thr/Tyr_kinase_cat_dom"/>
</dbReference>
<evidence type="ECO:0000256" key="6">
    <source>
        <dbReference type="ARBA" id="ARBA00022475"/>
    </source>
</evidence>
<dbReference type="GO" id="GO:0005886">
    <property type="term" value="C:plasma membrane"/>
    <property type="evidence" value="ECO:0007669"/>
    <property type="project" value="UniProtKB-SubCell"/>
</dbReference>
<evidence type="ECO:0000256" key="20">
    <source>
        <dbReference type="ARBA" id="ARBA00048679"/>
    </source>
</evidence>
<evidence type="ECO:0000256" key="23">
    <source>
        <dbReference type="SAM" id="MobiDB-lite"/>
    </source>
</evidence>
<keyword evidence="10" id="KW-0732">Signal</keyword>
<dbReference type="Proteomes" id="UP001604277">
    <property type="component" value="Unassembled WGS sequence"/>
</dbReference>
<keyword evidence="17 26" id="KW-0675">Receptor</keyword>
<dbReference type="SUPFAM" id="SSF56112">
    <property type="entry name" value="Protein kinase-like (PK-like)"/>
    <property type="match status" value="1"/>
</dbReference>
<evidence type="ECO:0000256" key="15">
    <source>
        <dbReference type="ARBA" id="ARBA00022989"/>
    </source>
</evidence>
<evidence type="ECO:0000256" key="14">
    <source>
        <dbReference type="ARBA" id="ARBA00022840"/>
    </source>
</evidence>
<comment type="catalytic activity">
    <reaction evidence="19">
        <text>L-threonyl-[protein] + ATP = O-phospho-L-threonyl-[protein] + ADP + H(+)</text>
        <dbReference type="Rhea" id="RHEA:46608"/>
        <dbReference type="Rhea" id="RHEA-COMP:11060"/>
        <dbReference type="Rhea" id="RHEA-COMP:11605"/>
        <dbReference type="ChEBI" id="CHEBI:15378"/>
        <dbReference type="ChEBI" id="CHEBI:30013"/>
        <dbReference type="ChEBI" id="CHEBI:30616"/>
        <dbReference type="ChEBI" id="CHEBI:61977"/>
        <dbReference type="ChEBI" id="CHEBI:456216"/>
        <dbReference type="EC" id="2.7.11.1"/>
    </reaction>
</comment>
<evidence type="ECO:0000256" key="16">
    <source>
        <dbReference type="ARBA" id="ARBA00023136"/>
    </source>
</evidence>
<protein>
    <recommendedName>
        <fullName evidence="5">non-specific serine/threonine protein kinase</fullName>
        <ecNumber evidence="5">2.7.11.1</ecNumber>
    </recommendedName>
</protein>
<dbReference type="AlphaFoldDB" id="A0ABD1ST77"/>
<evidence type="ECO:0000256" key="4">
    <source>
        <dbReference type="ARBA" id="ARBA00010217"/>
    </source>
</evidence>
<comment type="subcellular location">
    <subcellularLocation>
        <location evidence="1">Cell membrane</location>
    </subcellularLocation>
    <subcellularLocation>
        <location evidence="2">Membrane</location>
        <topology evidence="2">Single-pass type I membrane protein</topology>
    </subcellularLocation>
</comment>
<dbReference type="FunFam" id="3.30.200.20:FF:000423">
    <property type="entry name" value="L-type lectin-domain containing receptor kinase S.1"/>
    <property type="match status" value="1"/>
</dbReference>
<comment type="caution">
    <text evidence="26">The sequence shown here is derived from an EMBL/GenBank/DDBJ whole genome shotgun (WGS) entry which is preliminary data.</text>
</comment>
<keyword evidence="14 21" id="KW-0067">ATP-binding</keyword>
<evidence type="ECO:0000256" key="19">
    <source>
        <dbReference type="ARBA" id="ARBA00047899"/>
    </source>
</evidence>
<evidence type="ECO:0000256" key="22">
    <source>
        <dbReference type="SAM" id="Coils"/>
    </source>
</evidence>
<evidence type="ECO:0000256" key="13">
    <source>
        <dbReference type="ARBA" id="ARBA00022777"/>
    </source>
</evidence>
<evidence type="ECO:0000256" key="24">
    <source>
        <dbReference type="SAM" id="Phobius"/>
    </source>
</evidence>
<evidence type="ECO:0000256" key="12">
    <source>
        <dbReference type="ARBA" id="ARBA00022741"/>
    </source>
</evidence>
<dbReference type="PROSITE" id="PS50011">
    <property type="entry name" value="PROTEIN_KINASE_DOM"/>
    <property type="match status" value="1"/>
</dbReference>
<dbReference type="GO" id="GO:0002229">
    <property type="term" value="P:defense response to oomycetes"/>
    <property type="evidence" value="ECO:0007669"/>
    <property type="project" value="UniProtKB-ARBA"/>
</dbReference>
<keyword evidence="16 24" id="KW-0472">Membrane</keyword>
<organism evidence="26 27">
    <name type="scientific">Forsythia ovata</name>
    <dbReference type="NCBI Taxonomy" id="205694"/>
    <lineage>
        <taxon>Eukaryota</taxon>
        <taxon>Viridiplantae</taxon>
        <taxon>Streptophyta</taxon>
        <taxon>Embryophyta</taxon>
        <taxon>Tracheophyta</taxon>
        <taxon>Spermatophyta</taxon>
        <taxon>Magnoliopsida</taxon>
        <taxon>eudicotyledons</taxon>
        <taxon>Gunneridae</taxon>
        <taxon>Pentapetalae</taxon>
        <taxon>asterids</taxon>
        <taxon>lamiids</taxon>
        <taxon>Lamiales</taxon>
        <taxon>Oleaceae</taxon>
        <taxon>Forsythieae</taxon>
        <taxon>Forsythia</taxon>
    </lineage>
</organism>
<name>A0ABD1ST77_9LAMI</name>
<dbReference type="GO" id="GO:0030246">
    <property type="term" value="F:carbohydrate binding"/>
    <property type="evidence" value="ECO:0007669"/>
    <property type="project" value="UniProtKB-KW"/>
</dbReference>
<dbReference type="InterPro" id="IPR000719">
    <property type="entry name" value="Prot_kinase_dom"/>
</dbReference>
<keyword evidence="27" id="KW-1185">Reference proteome</keyword>
<evidence type="ECO:0000256" key="18">
    <source>
        <dbReference type="ARBA" id="ARBA00023180"/>
    </source>
</evidence>
<dbReference type="InterPro" id="IPR001220">
    <property type="entry name" value="Legume_lectin_dom"/>
</dbReference>
<dbReference type="GO" id="GO:0005524">
    <property type="term" value="F:ATP binding"/>
    <property type="evidence" value="ECO:0007669"/>
    <property type="project" value="UniProtKB-UniRule"/>
</dbReference>
<comment type="similarity">
    <text evidence="4">In the C-terminal section; belongs to the protein kinase superfamily. Ser/Thr protein kinase family.</text>
</comment>
<dbReference type="Pfam" id="PF00139">
    <property type="entry name" value="Lectin_legB"/>
    <property type="match status" value="1"/>
</dbReference>
<feature type="transmembrane region" description="Helical" evidence="24">
    <location>
        <begin position="577"/>
        <end position="602"/>
    </location>
</feature>
<dbReference type="EC" id="2.7.11.1" evidence="5"/>
<dbReference type="InterPro" id="IPR017441">
    <property type="entry name" value="Protein_kinase_ATP_BS"/>
</dbReference>
<keyword evidence="22" id="KW-0175">Coiled coil</keyword>
<feature type="region of interest" description="Disordered" evidence="23">
    <location>
        <begin position="23"/>
        <end position="103"/>
    </location>
</feature>
<evidence type="ECO:0000256" key="5">
    <source>
        <dbReference type="ARBA" id="ARBA00012513"/>
    </source>
</evidence>
<sequence length="894" mass="98058">MSGFHFSKVPKFKIRRGGIVEDVSHPHLASPGVPGSGPTGLQDPETAAGQPSVSPVPGVRVGVPDFASRGSPAGNVRSPVGKRPKVESGEQASRMPASLPPGRREYINIGARQDDLDPSVVEKLPPAVALAATSVHKYWTSPFGKAVDAAEVTELMKLAEMYTSRSHVLNCELYKMLEMRVAKIQSALGEDENAEAMRAEVKRLRARLAFSEDARSRATYDVTKAQTIQKACVVAQKKAESQLKSCQNMIQAKDKELTEVSNELAKAKGLLAKLGVPDAPALDTLLVRLRVGHGPYSIAILRSLVVFVRAGFSSQQNEFTYNGFKDPETNISLSGVALIDKNGRLHLTNETSRLIGHAFYPTPLQFKNSTTGTAFSFSTCFVFSIRPEYLKLGGHGLAFTIAPSKDLKSALPSQYLGLLNSSDVGNFSNNLFAVEFDTVQDFEFGDINDNHVGVDINSLDSNSSAAAAYFDDNSVKRDINLKSGKAILAWIEYDSFTNIINVTLSPSSSKPKTPLLSYQVDISSIIKENMYVGFSASTGLLTSSHYLLGWSFKMNGEAKSLDFDVLPSVPGTKKKNAGLIVSLSVLAVVFTLSSIFIAVLWVRKIMNTEVIEAWEIEIGPHRYSYQELKQATRGFKDDELLGFGGFGSVYKGILPNPKIQVAVKRISHGSRQGLREFVSEISSIGRLRHRNVVQLLGWCRRGGDLLLVYDFMPNGSLDKFLFGQPKSLLSWEQRFKIIKDGELNGRLGDFGLAKLYDHGSNPSTTRAVGTLGYLAPELTRTGRATTRSDVFAFGALLLEVACGRRPIELKEGPEELVLVDWVWDKWIVGRILDVVDKKMEGEFDENEILMVLKLGLMCSNNSPLARPSMRQVLSYLEGQMELPEVLRAPGTYDE</sequence>
<evidence type="ECO:0000256" key="1">
    <source>
        <dbReference type="ARBA" id="ARBA00004236"/>
    </source>
</evidence>
<evidence type="ECO:0000313" key="26">
    <source>
        <dbReference type="EMBL" id="KAL2502943.1"/>
    </source>
</evidence>
<accession>A0ABD1ST77</accession>
<dbReference type="PROSITE" id="PS00107">
    <property type="entry name" value="PROTEIN_KINASE_ATP"/>
    <property type="match status" value="1"/>
</dbReference>
<dbReference type="GO" id="GO:0004674">
    <property type="term" value="F:protein serine/threonine kinase activity"/>
    <property type="evidence" value="ECO:0007669"/>
    <property type="project" value="UniProtKB-KW"/>
</dbReference>
<feature type="binding site" evidence="21">
    <location>
        <position position="664"/>
    </location>
    <ligand>
        <name>ATP</name>
        <dbReference type="ChEBI" id="CHEBI:30616"/>
    </ligand>
</feature>
<evidence type="ECO:0000259" key="25">
    <source>
        <dbReference type="PROSITE" id="PS50011"/>
    </source>
</evidence>
<dbReference type="Pfam" id="PF00069">
    <property type="entry name" value="Pkinase"/>
    <property type="match status" value="1"/>
</dbReference>
<dbReference type="Pfam" id="PF07714">
    <property type="entry name" value="PK_Tyr_Ser-Thr"/>
    <property type="match status" value="1"/>
</dbReference>
<evidence type="ECO:0000256" key="17">
    <source>
        <dbReference type="ARBA" id="ARBA00023170"/>
    </source>
</evidence>
<evidence type="ECO:0000313" key="27">
    <source>
        <dbReference type="Proteomes" id="UP001604277"/>
    </source>
</evidence>
<dbReference type="InterPro" id="IPR013320">
    <property type="entry name" value="ConA-like_dom_sf"/>
</dbReference>
<comment type="similarity">
    <text evidence="3">In the N-terminal section; belongs to the leguminous lectin family.</text>
</comment>
<evidence type="ECO:0000256" key="7">
    <source>
        <dbReference type="ARBA" id="ARBA00022527"/>
    </source>
</evidence>
<evidence type="ECO:0000256" key="11">
    <source>
        <dbReference type="ARBA" id="ARBA00022734"/>
    </source>
</evidence>
<dbReference type="GO" id="GO:0042742">
    <property type="term" value="P:defense response to bacterium"/>
    <property type="evidence" value="ECO:0007669"/>
    <property type="project" value="UniProtKB-ARBA"/>
</dbReference>
<keyword evidence="13 26" id="KW-0418">Kinase</keyword>
<dbReference type="SUPFAM" id="SSF49899">
    <property type="entry name" value="Concanavalin A-like lectins/glucanases"/>
    <property type="match status" value="1"/>
</dbReference>
<feature type="coiled-coil region" evidence="22">
    <location>
        <begin position="194"/>
        <end position="270"/>
    </location>
</feature>
<dbReference type="CDD" id="cd06899">
    <property type="entry name" value="lectin_legume_LecRK_Arcelin_ConA"/>
    <property type="match status" value="1"/>
</dbReference>
<evidence type="ECO:0000256" key="21">
    <source>
        <dbReference type="PROSITE-ProRule" id="PRU10141"/>
    </source>
</evidence>
<evidence type="ECO:0000256" key="10">
    <source>
        <dbReference type="ARBA" id="ARBA00022729"/>
    </source>
</evidence>
<evidence type="ECO:0000256" key="2">
    <source>
        <dbReference type="ARBA" id="ARBA00004479"/>
    </source>
</evidence>
<gene>
    <name evidence="26" type="ORF">Fot_36791</name>
</gene>
<dbReference type="Gene3D" id="3.30.200.20">
    <property type="entry name" value="Phosphorylase Kinase, domain 1"/>
    <property type="match status" value="1"/>
</dbReference>
<dbReference type="EMBL" id="JBFOLJ010000010">
    <property type="protein sequence ID" value="KAL2502943.1"/>
    <property type="molecule type" value="Genomic_DNA"/>
</dbReference>
<keyword evidence="12 21" id="KW-0547">Nucleotide-binding</keyword>
<evidence type="ECO:0000256" key="8">
    <source>
        <dbReference type="ARBA" id="ARBA00022679"/>
    </source>
</evidence>
<dbReference type="Gene3D" id="2.60.120.200">
    <property type="match status" value="1"/>
</dbReference>
<keyword evidence="6" id="KW-1003">Cell membrane</keyword>
<feature type="domain" description="Protein kinase" evidence="25">
    <location>
        <begin position="635"/>
        <end position="882"/>
    </location>
</feature>
<evidence type="ECO:0000256" key="3">
    <source>
        <dbReference type="ARBA" id="ARBA00008536"/>
    </source>
</evidence>
<evidence type="ECO:0000256" key="9">
    <source>
        <dbReference type="ARBA" id="ARBA00022692"/>
    </source>
</evidence>
<keyword evidence="18" id="KW-0325">Glycoprotein</keyword>
<dbReference type="InterPro" id="IPR050528">
    <property type="entry name" value="L-type_Lectin-RKs"/>
</dbReference>
<comment type="catalytic activity">
    <reaction evidence="20">
        <text>L-seryl-[protein] + ATP = O-phospho-L-seryl-[protein] + ADP + H(+)</text>
        <dbReference type="Rhea" id="RHEA:17989"/>
        <dbReference type="Rhea" id="RHEA-COMP:9863"/>
        <dbReference type="Rhea" id="RHEA-COMP:11604"/>
        <dbReference type="ChEBI" id="CHEBI:15378"/>
        <dbReference type="ChEBI" id="CHEBI:29999"/>
        <dbReference type="ChEBI" id="CHEBI:30616"/>
        <dbReference type="ChEBI" id="CHEBI:83421"/>
        <dbReference type="ChEBI" id="CHEBI:456216"/>
        <dbReference type="EC" id="2.7.11.1"/>
    </reaction>
</comment>
<dbReference type="FunFam" id="2.60.120.200:FF:000086">
    <property type="entry name" value="L-type lectin-domain containing receptor kinase S.4"/>
    <property type="match status" value="1"/>
</dbReference>